<evidence type="ECO:0000313" key="2">
    <source>
        <dbReference type="Proteomes" id="UP000503144"/>
    </source>
</evidence>
<keyword evidence="2" id="KW-1185">Reference proteome</keyword>
<evidence type="ECO:0000313" key="1">
    <source>
        <dbReference type="EMBL" id="QJB38773.1"/>
    </source>
</evidence>
<accession>A0ABX6LF91</accession>
<name>A0ABX6LF91_9BACT</name>
<dbReference type="RefSeq" id="WP_168860843.1">
    <property type="nucleotide sequence ID" value="NZ_CP051204.2"/>
</dbReference>
<gene>
    <name evidence="1" type="ORF">HF324_13220</name>
</gene>
<reference evidence="1 2" key="2">
    <citation type="submission" date="2020-09" db="EMBL/GenBank/DDBJ databases">
        <authorList>
            <person name="Kittiwongwattana C."/>
        </authorList>
    </citation>
    <scope>NUCLEOTIDE SEQUENCE [LARGE SCALE GENOMIC DNA]</scope>
    <source>
        <strain evidence="1 2">1303</strain>
    </source>
</reference>
<proteinExistence type="predicted"/>
<organism evidence="1 2">
    <name type="scientific">Chitinophaga oryzae</name>
    <dbReference type="NCBI Taxonomy" id="2725414"/>
    <lineage>
        <taxon>Bacteria</taxon>
        <taxon>Pseudomonadati</taxon>
        <taxon>Bacteroidota</taxon>
        <taxon>Chitinophagia</taxon>
        <taxon>Chitinophagales</taxon>
        <taxon>Chitinophagaceae</taxon>
        <taxon>Chitinophaga</taxon>
    </lineage>
</organism>
<dbReference type="EMBL" id="CP051204">
    <property type="protein sequence ID" value="QJB38773.1"/>
    <property type="molecule type" value="Genomic_DNA"/>
</dbReference>
<reference evidence="2" key="1">
    <citation type="submission" date="2020-04" db="EMBL/GenBank/DDBJ databases">
        <authorList>
            <person name="Kittiwongwattana C."/>
        </authorList>
    </citation>
    <scope>NUCLEOTIDE SEQUENCE [LARGE SCALE GENOMIC DNA]</scope>
    <source>
        <strain evidence="2">1303</strain>
    </source>
</reference>
<protein>
    <submittedName>
        <fullName evidence="1">Uncharacterized protein</fullName>
    </submittedName>
</protein>
<sequence length="257" mass="30008">MQSLNSHLFFNELGTLFYYLRKQGFQFPKVFPRYRNKPVLSEMSIMDLFTGWRDGDKLCFKILILLNRLLFDAQKNLDPDKFTIVDKAFCSFLKGKGKNVCGLVGQLITLNYMTSCESYNCICMEPPTGWSHNEVELVLEKPNTECRRFVTVSNLFLTIQVLKDRGNLTQFLRAEIAKPRFERTIGVKRNLDDIYTFVLWMEPSLLRYLMTYPTEERIPDDFPPSVRILSWRVRSASGMPPQISYGLSNYYKQVISP</sequence>
<dbReference type="Proteomes" id="UP000503144">
    <property type="component" value="Chromosome"/>
</dbReference>